<protein>
    <recommendedName>
        <fullName evidence="1">DUF5672 domain-containing protein</fullName>
    </recommendedName>
</protein>
<sequence>MLIVAPENLNTEFYEQAAKGDLQIIRFNDTYFNDLAGYNRLMLSTRFYERFIEYKYMLLYQLDAWIFRDELEYWCNKNYDYIGSPWVGHSWAGFAAAHYSFVRTLLYKIGYRNFNLVGNGGFSLRKVKSVLINLHFFKKKAENFNRNEDAFFSFYINSYNPFFKIPSLKTALDFGFDINPEQSFRLNNNRLPMGCHAWEKNYSFWNQFIPTA</sequence>
<evidence type="ECO:0000259" key="1">
    <source>
        <dbReference type="Pfam" id="PF18922"/>
    </source>
</evidence>
<dbReference type="Proteomes" id="UP000199031">
    <property type="component" value="Unassembled WGS sequence"/>
</dbReference>
<dbReference type="AlphaFoldDB" id="A0A1I5WGH8"/>
<gene>
    <name evidence="2" type="ORF">SAMN05444277_106164</name>
</gene>
<proteinExistence type="predicted"/>
<organism evidence="2 3">
    <name type="scientific">Parafilimonas terrae</name>
    <dbReference type="NCBI Taxonomy" id="1465490"/>
    <lineage>
        <taxon>Bacteria</taxon>
        <taxon>Pseudomonadati</taxon>
        <taxon>Bacteroidota</taxon>
        <taxon>Chitinophagia</taxon>
        <taxon>Chitinophagales</taxon>
        <taxon>Chitinophagaceae</taxon>
        <taxon>Parafilimonas</taxon>
    </lineage>
</organism>
<evidence type="ECO:0000313" key="2">
    <source>
        <dbReference type="EMBL" id="SFQ18668.1"/>
    </source>
</evidence>
<keyword evidence="3" id="KW-1185">Reference proteome</keyword>
<dbReference type="EMBL" id="FOXQ01000006">
    <property type="protein sequence ID" value="SFQ18668.1"/>
    <property type="molecule type" value="Genomic_DNA"/>
</dbReference>
<evidence type="ECO:0000313" key="3">
    <source>
        <dbReference type="Proteomes" id="UP000199031"/>
    </source>
</evidence>
<dbReference type="InterPro" id="IPR043729">
    <property type="entry name" value="DUF5672"/>
</dbReference>
<reference evidence="2 3" key="1">
    <citation type="submission" date="2016-10" db="EMBL/GenBank/DDBJ databases">
        <authorList>
            <person name="de Groot N.N."/>
        </authorList>
    </citation>
    <scope>NUCLEOTIDE SEQUENCE [LARGE SCALE GENOMIC DNA]</scope>
    <source>
        <strain evidence="2 3">DSM 28286</strain>
    </source>
</reference>
<dbReference type="Pfam" id="PF18922">
    <property type="entry name" value="DUF5672"/>
    <property type="match status" value="1"/>
</dbReference>
<feature type="domain" description="DUF5672" evidence="1">
    <location>
        <begin position="22"/>
        <end position="196"/>
    </location>
</feature>
<accession>A0A1I5WGH8</accession>
<name>A0A1I5WGH8_9BACT</name>
<dbReference type="STRING" id="1465490.SAMN05444277_106164"/>